<reference evidence="15 16" key="1">
    <citation type="journal article" date="2015" name="J. Microbiol.">
        <title>Sphingosinicella ginsenosidimutans sp. nov., with ginsenoside converting activity.</title>
        <authorList>
            <person name="Kim J.K."/>
            <person name="Kang M.S."/>
            <person name="Park S.C."/>
            <person name="Kim K.M."/>
            <person name="Choi K."/>
            <person name="Yoon M.H."/>
            <person name="Im W.T."/>
        </authorList>
    </citation>
    <scope>NUCLEOTIDE SEQUENCE [LARGE SCALE GENOMIC DNA]</scope>
    <source>
        <strain evidence="15 16">BS-11</strain>
    </source>
</reference>
<keyword evidence="4 9" id="KW-0812">Transmembrane</keyword>
<dbReference type="Pfam" id="PF00593">
    <property type="entry name" value="TonB_dep_Rec_b-barrel"/>
    <property type="match status" value="1"/>
</dbReference>
<evidence type="ECO:0000256" key="1">
    <source>
        <dbReference type="ARBA" id="ARBA00004571"/>
    </source>
</evidence>
<keyword evidence="15" id="KW-0675">Receptor</keyword>
<dbReference type="InterPro" id="IPR039426">
    <property type="entry name" value="TonB-dep_rcpt-like"/>
</dbReference>
<dbReference type="Proteomes" id="UP000321249">
    <property type="component" value="Unassembled WGS sequence"/>
</dbReference>
<evidence type="ECO:0000259" key="14">
    <source>
        <dbReference type="Pfam" id="PF07715"/>
    </source>
</evidence>
<dbReference type="InterPro" id="IPR000531">
    <property type="entry name" value="Beta-barrel_TonB"/>
</dbReference>
<dbReference type="Gene3D" id="2.170.130.10">
    <property type="entry name" value="TonB-dependent receptor, plug domain"/>
    <property type="match status" value="1"/>
</dbReference>
<proteinExistence type="inferred from homology"/>
<evidence type="ECO:0000256" key="10">
    <source>
        <dbReference type="PROSITE-ProRule" id="PRU10144"/>
    </source>
</evidence>
<feature type="signal peptide" evidence="12">
    <location>
        <begin position="1"/>
        <end position="50"/>
    </location>
</feature>
<dbReference type="InterPro" id="IPR012910">
    <property type="entry name" value="Plug_dom"/>
</dbReference>
<evidence type="ECO:0000256" key="12">
    <source>
        <dbReference type="SAM" id="SignalP"/>
    </source>
</evidence>
<keyword evidence="2 9" id="KW-0813">Transport</keyword>
<dbReference type="InterPro" id="IPR036942">
    <property type="entry name" value="Beta-barrel_TonB_sf"/>
</dbReference>
<dbReference type="GO" id="GO:0009279">
    <property type="term" value="C:cell outer membrane"/>
    <property type="evidence" value="ECO:0007669"/>
    <property type="project" value="UniProtKB-SubCell"/>
</dbReference>
<dbReference type="PANTHER" id="PTHR47234:SF3">
    <property type="entry name" value="SECRETIN_TONB SHORT N-TERMINAL DOMAIN-CONTAINING PROTEIN"/>
    <property type="match status" value="1"/>
</dbReference>
<dbReference type="PROSITE" id="PS01156">
    <property type="entry name" value="TONB_DEPENDENT_REC_2"/>
    <property type="match status" value="1"/>
</dbReference>
<name>A0A5C6TPT3_9SPHN</name>
<dbReference type="AlphaFoldDB" id="A0A5C6TPT3"/>
<dbReference type="EMBL" id="VOQQ01000001">
    <property type="protein sequence ID" value="TXC62383.1"/>
    <property type="molecule type" value="Genomic_DNA"/>
</dbReference>
<dbReference type="Gene3D" id="2.40.170.20">
    <property type="entry name" value="TonB-dependent receptor, beta-barrel domain"/>
    <property type="match status" value="1"/>
</dbReference>
<feature type="domain" description="TonB-dependent receptor-like beta-barrel" evidence="13">
    <location>
        <begin position="437"/>
        <end position="976"/>
    </location>
</feature>
<sequence>MAQRAATLTKDKNPRRGRMTIAKGDIRTGFRACASVPALALMLAATAAHAQEAQAPQDAPAAPPVEANSEDSATAIVVTGTRIQANGYTQPTPVTTVSGDQLTLSSPGSLSQSLAPLPALRLSSNPQGGQVSSGNQGAISQLNLRGLGVNRTLVLLDGHRLTPANTGSAPDINMLPQMLIQRVDVVTGGASAAYGSDAVSGVVNFILNRNFRGFRVEGSAGVSSRGDGASQRLGAAFGVHLLDNRLHIIGSAEYYNRGAVYPSPQRGWTTGHYLPLTNPAVNANNPASPDNPTFIIAPDATVASGTPGGLITSGPLANTQFINGQPVPFVGGNLRTAGFMQGGDGVWSGNIAALSLPLRRNVEFLQASFDVTDHVELFVSGSHGYQDAPSLTQITSQNFTIFAGNPFIPAGLNVGGLASFPLSKFNLDVGGSQIDDTGTNWEFTAGARGDFMAGSHRWRWDVTYQNGRSTYQRRLLNNINQVNVYNAADSVTVTPQNVGSSGFAIGSIVCRTSLTNPTNGCVPINPFIPLSQNSPEALDYIFFEAWFKQAIRQQSVQANISGDLAQGWAGPISVAFGAEYRRINTTVTSDPLSQTLPADYIAQTAAGIRGLPSSANSPNRGLGAFGNFQPLDGGYNVKEVFAELNLPLLDHSAIGSAELNGAYRYTDYSTSGGVSSWKVGLVWDPVNELRLRATRSRDIRAPNIVELLSPSRQQGTTITDPFLGNAAFATARFDQGNPNLTPERADTWTAGIVFRPRGSSGFSASIDAYDIKIHDAIVLLVAQDVVNNCFNGLQDYCSLITRANNSPTGVITGINTTYFNGQEIHQRGIDFEASYRTSLSAISSGLNGNLTLRGLLNYVDKYSLSQGPGVPAIDKAGEVGAPASGSSGIYGIPHWSGTISATYANRGFTAYLQGRYVGGGNYDNTFNTGRYNAPGQPITYINDNHISGRFYTDLTLRHDFSGSLSGLQIFGTVENLFDVDPPIDPSRASTLPTQTNGYLYDTIGRRFTMGARINF</sequence>
<keyword evidence="16" id="KW-1185">Reference proteome</keyword>
<dbReference type="Pfam" id="PF07715">
    <property type="entry name" value="Plug"/>
    <property type="match status" value="1"/>
</dbReference>
<evidence type="ECO:0000256" key="5">
    <source>
        <dbReference type="ARBA" id="ARBA00022729"/>
    </source>
</evidence>
<dbReference type="InterPro" id="IPR037066">
    <property type="entry name" value="Plug_dom_sf"/>
</dbReference>
<dbReference type="PROSITE" id="PS52016">
    <property type="entry name" value="TONB_DEPENDENT_REC_3"/>
    <property type="match status" value="1"/>
</dbReference>
<evidence type="ECO:0000256" key="3">
    <source>
        <dbReference type="ARBA" id="ARBA00022452"/>
    </source>
</evidence>
<keyword evidence="3 9" id="KW-1134">Transmembrane beta strand</keyword>
<comment type="subcellular location">
    <subcellularLocation>
        <location evidence="1 9">Cell outer membrane</location>
        <topology evidence="1 9">Multi-pass membrane protein</topology>
    </subcellularLocation>
</comment>
<evidence type="ECO:0000256" key="9">
    <source>
        <dbReference type="PROSITE-ProRule" id="PRU01360"/>
    </source>
</evidence>
<evidence type="ECO:0000256" key="4">
    <source>
        <dbReference type="ARBA" id="ARBA00022692"/>
    </source>
</evidence>
<comment type="caution">
    <text evidence="15">The sequence shown here is derived from an EMBL/GenBank/DDBJ whole genome shotgun (WGS) entry which is preliminary data.</text>
</comment>
<keyword evidence="5 12" id="KW-0732">Signal</keyword>
<comment type="similarity">
    <text evidence="9 11">Belongs to the TonB-dependent receptor family.</text>
</comment>
<keyword evidence="7 9" id="KW-0472">Membrane</keyword>
<dbReference type="SUPFAM" id="SSF56935">
    <property type="entry name" value="Porins"/>
    <property type="match status" value="1"/>
</dbReference>
<evidence type="ECO:0000256" key="7">
    <source>
        <dbReference type="ARBA" id="ARBA00023136"/>
    </source>
</evidence>
<evidence type="ECO:0000313" key="15">
    <source>
        <dbReference type="EMBL" id="TXC62383.1"/>
    </source>
</evidence>
<evidence type="ECO:0000313" key="16">
    <source>
        <dbReference type="Proteomes" id="UP000321249"/>
    </source>
</evidence>
<organism evidence="15 16">
    <name type="scientific">Allosphingosinicella ginsenosidimutans</name>
    <dbReference type="NCBI Taxonomy" id="1176539"/>
    <lineage>
        <taxon>Bacteria</taxon>
        <taxon>Pseudomonadati</taxon>
        <taxon>Pseudomonadota</taxon>
        <taxon>Alphaproteobacteria</taxon>
        <taxon>Sphingomonadales</taxon>
        <taxon>Sphingomonadaceae</taxon>
        <taxon>Allosphingosinicella</taxon>
    </lineage>
</organism>
<evidence type="ECO:0000256" key="11">
    <source>
        <dbReference type="RuleBase" id="RU003357"/>
    </source>
</evidence>
<dbReference type="InterPro" id="IPR010917">
    <property type="entry name" value="TonB_rcpt_CS"/>
</dbReference>
<feature type="chain" id="PRO_5022855166" evidence="12">
    <location>
        <begin position="51"/>
        <end position="1015"/>
    </location>
</feature>
<gene>
    <name evidence="15" type="ORF">FRZ32_01155</name>
</gene>
<accession>A0A5C6TPT3</accession>
<keyword evidence="8 9" id="KW-0998">Cell outer membrane</keyword>
<evidence type="ECO:0000256" key="8">
    <source>
        <dbReference type="ARBA" id="ARBA00023237"/>
    </source>
</evidence>
<protein>
    <submittedName>
        <fullName evidence="15">TonB-dependent receptor</fullName>
    </submittedName>
</protein>
<evidence type="ECO:0000259" key="13">
    <source>
        <dbReference type="Pfam" id="PF00593"/>
    </source>
</evidence>
<evidence type="ECO:0000256" key="2">
    <source>
        <dbReference type="ARBA" id="ARBA00022448"/>
    </source>
</evidence>
<feature type="short sequence motif" description="TonB C-terminal box" evidence="10">
    <location>
        <begin position="998"/>
        <end position="1015"/>
    </location>
</feature>
<feature type="domain" description="TonB-dependent receptor plug" evidence="14">
    <location>
        <begin position="90"/>
        <end position="202"/>
    </location>
</feature>
<dbReference type="PANTHER" id="PTHR47234">
    <property type="match status" value="1"/>
</dbReference>
<evidence type="ECO:0000256" key="6">
    <source>
        <dbReference type="ARBA" id="ARBA00023077"/>
    </source>
</evidence>
<keyword evidence="6 11" id="KW-0798">TonB box</keyword>